<dbReference type="EMBL" id="NHYE01005506">
    <property type="protein sequence ID" value="PPQ71355.1"/>
    <property type="molecule type" value="Genomic_DNA"/>
</dbReference>
<sequence>MPPAHWHRVRLSRLFSFLGRHEPESDAIRTQISSVQHSPVQHLLDTNAAPNPQERTRILEALSSARNRECALEQALANTPLGDESAREPIRARLTETQAFQTRHQALLSQFRTLPNELLALVFLACLPDAASTPWTGLSWAQIGSFRLSQVCRKWRRIAITTPELWSVLPDIPLDHPKFSEFARSQAPMVLQWALDMYSYLKFMEEVLRRSREKDLYIHISVLPSSTRYFDASFRPPILKMLLKHESRWAALGIDGNFDTVTAICDPGIGHLEEGSLHSVRFLRLRRLRLNLQTAHNSRVIGAFAEAPALIDVTISACAPPDIRLPFHQLRNYRGNFTSGFMAPVCTLSSVLDQARSLQVLDIFTIGYSAWMHAMTHHGSILKNAVTLEHLRFLAIRLEEPRTWPVIRVLGELLDHLITPSLEELRVGGQRHKDGSPFLPVILRSIATGGRSSMRRLYLWRIHFTSDQLEKLLKATPLLEELNINLPAHVRVSDLVKVALLGTISRQISASRARPRLKSLVLHVLKEDIENDETIAETLPEVVRESGCVLSRLRSRYNVQAHADIEDCLPALRFIFSGMGETRCAQKILNFWVGDGNTAIDRSIGVLYCRLEDILFLLEDAHFNESRNRWTESFLGLFASELNSVMNDVEALELDKNEQVSQLFVSSESYP</sequence>
<comment type="caution">
    <text evidence="2">The sequence shown here is derived from an EMBL/GenBank/DDBJ whole genome shotgun (WGS) entry which is preliminary data.</text>
</comment>
<dbReference type="AlphaFoldDB" id="A0A409VYM6"/>
<proteinExistence type="predicted"/>
<protein>
    <recommendedName>
        <fullName evidence="1">F-box domain-containing protein</fullName>
    </recommendedName>
</protein>
<evidence type="ECO:0000259" key="1">
    <source>
        <dbReference type="Pfam" id="PF12937"/>
    </source>
</evidence>
<dbReference type="InterPro" id="IPR032675">
    <property type="entry name" value="LRR_dom_sf"/>
</dbReference>
<reference evidence="2 3" key="1">
    <citation type="journal article" date="2018" name="Evol. Lett.">
        <title>Horizontal gene cluster transfer increased hallucinogenic mushroom diversity.</title>
        <authorList>
            <person name="Reynolds H.T."/>
            <person name="Vijayakumar V."/>
            <person name="Gluck-Thaler E."/>
            <person name="Korotkin H.B."/>
            <person name="Matheny P.B."/>
            <person name="Slot J.C."/>
        </authorList>
    </citation>
    <scope>NUCLEOTIDE SEQUENCE [LARGE SCALE GENOMIC DNA]</scope>
    <source>
        <strain evidence="2 3">SRW20</strain>
    </source>
</reference>
<organism evidence="2 3">
    <name type="scientific">Gymnopilus dilepis</name>
    <dbReference type="NCBI Taxonomy" id="231916"/>
    <lineage>
        <taxon>Eukaryota</taxon>
        <taxon>Fungi</taxon>
        <taxon>Dikarya</taxon>
        <taxon>Basidiomycota</taxon>
        <taxon>Agaricomycotina</taxon>
        <taxon>Agaricomycetes</taxon>
        <taxon>Agaricomycetidae</taxon>
        <taxon>Agaricales</taxon>
        <taxon>Agaricineae</taxon>
        <taxon>Hymenogastraceae</taxon>
        <taxon>Gymnopilus</taxon>
    </lineage>
</organism>
<dbReference type="Proteomes" id="UP000284706">
    <property type="component" value="Unassembled WGS sequence"/>
</dbReference>
<accession>A0A409VYM6</accession>
<feature type="domain" description="F-box" evidence="1">
    <location>
        <begin position="112"/>
        <end position="167"/>
    </location>
</feature>
<dbReference type="InParanoid" id="A0A409VYM6"/>
<dbReference type="Gene3D" id="1.20.1280.50">
    <property type="match status" value="1"/>
</dbReference>
<dbReference type="OrthoDB" id="3365698at2759"/>
<dbReference type="InterPro" id="IPR001810">
    <property type="entry name" value="F-box_dom"/>
</dbReference>
<name>A0A409VYM6_9AGAR</name>
<gene>
    <name evidence="2" type="ORF">CVT26_011992</name>
</gene>
<dbReference type="Pfam" id="PF12937">
    <property type="entry name" value="F-box-like"/>
    <property type="match status" value="1"/>
</dbReference>
<evidence type="ECO:0000313" key="2">
    <source>
        <dbReference type="EMBL" id="PPQ71355.1"/>
    </source>
</evidence>
<dbReference type="Gene3D" id="3.80.10.10">
    <property type="entry name" value="Ribonuclease Inhibitor"/>
    <property type="match status" value="1"/>
</dbReference>
<keyword evidence="3" id="KW-1185">Reference proteome</keyword>
<evidence type="ECO:0000313" key="3">
    <source>
        <dbReference type="Proteomes" id="UP000284706"/>
    </source>
</evidence>